<dbReference type="GO" id="GO:0005615">
    <property type="term" value="C:extracellular space"/>
    <property type="evidence" value="ECO:0007669"/>
    <property type="project" value="TreeGrafter"/>
</dbReference>
<dbReference type="SMART" id="SM00274">
    <property type="entry name" value="FOLN"/>
    <property type="match status" value="3"/>
</dbReference>
<feature type="domain" description="VWFD" evidence="5">
    <location>
        <begin position="2097"/>
        <end position="2276"/>
    </location>
</feature>
<feature type="domain" description="VWFD" evidence="5">
    <location>
        <begin position="3299"/>
        <end position="3479"/>
    </location>
</feature>
<keyword evidence="2" id="KW-1015">Disulfide bond</keyword>
<reference evidence="6" key="2">
    <citation type="submission" date="2025-09" db="UniProtKB">
        <authorList>
            <consortium name="Ensembl"/>
        </authorList>
    </citation>
    <scope>IDENTIFICATION</scope>
</reference>
<feature type="chain" id="PRO_5044302897" description="VWFD domain-containing protein" evidence="4">
    <location>
        <begin position="21"/>
        <end position="3572"/>
    </location>
</feature>
<evidence type="ECO:0000256" key="3">
    <source>
        <dbReference type="ARBA" id="ARBA00023180"/>
    </source>
</evidence>
<dbReference type="PROSITE" id="PS51233">
    <property type="entry name" value="VWFD"/>
    <property type="match status" value="8"/>
</dbReference>
<dbReference type="InterPro" id="IPR002919">
    <property type="entry name" value="TIL_dom"/>
</dbReference>
<dbReference type="GeneTree" id="ENSGT00950000183155"/>
<dbReference type="Pfam" id="PF17517">
    <property type="entry name" value="IgGFc_binding"/>
    <property type="match status" value="1"/>
</dbReference>
<dbReference type="Ensembl" id="ENSOTST00005105530.2">
    <property type="protein sequence ID" value="ENSOTSP00005097483.2"/>
    <property type="gene ID" value="ENSOTSG00005045175.2"/>
</dbReference>
<feature type="domain" description="VWFD" evidence="5">
    <location>
        <begin position="846"/>
        <end position="1027"/>
    </location>
</feature>
<dbReference type="Pfam" id="PF08742">
    <property type="entry name" value="C8"/>
    <property type="match status" value="8"/>
</dbReference>
<dbReference type="InterPro" id="IPR025615">
    <property type="entry name" value="TILa_dom"/>
</dbReference>
<dbReference type="InterPro" id="IPR014853">
    <property type="entry name" value="VWF/SSPO/ZAN-like_Cys-rich_dom"/>
</dbReference>
<dbReference type="Pfam" id="PF00094">
    <property type="entry name" value="VWD"/>
    <property type="match status" value="8"/>
</dbReference>
<keyword evidence="7" id="KW-1185">Reference proteome</keyword>
<keyword evidence="4" id="KW-0732">Signal</keyword>
<dbReference type="FunFam" id="2.10.25.10:FF:000055">
    <property type="entry name" value="alpha-tectorin isoform X1"/>
    <property type="match status" value="5"/>
</dbReference>
<dbReference type="Proteomes" id="UP000694402">
    <property type="component" value="Unassembled WGS sequence"/>
</dbReference>
<dbReference type="PANTHER" id="PTHR11339:SF244">
    <property type="entry name" value="IGGFC-BINDING PROTEIN"/>
    <property type="match status" value="1"/>
</dbReference>
<dbReference type="Pfam" id="PF01826">
    <property type="entry name" value="TIL"/>
    <property type="match status" value="8"/>
</dbReference>
<evidence type="ECO:0000313" key="6">
    <source>
        <dbReference type="Ensembl" id="ENSOTSP00005097483.2"/>
    </source>
</evidence>
<dbReference type="InterPro" id="IPR035234">
    <property type="entry name" value="IgGFc-bd_N"/>
</dbReference>
<feature type="domain" description="VWFD" evidence="5">
    <location>
        <begin position="1732"/>
        <end position="1897"/>
    </location>
</feature>
<dbReference type="SUPFAM" id="SSF57567">
    <property type="entry name" value="Serine protease inhibitors"/>
    <property type="match status" value="8"/>
</dbReference>
<evidence type="ECO:0000256" key="1">
    <source>
        <dbReference type="ARBA" id="ARBA00022737"/>
    </source>
</evidence>
<dbReference type="SMART" id="SM00216">
    <property type="entry name" value="VWD"/>
    <property type="match status" value="8"/>
</dbReference>
<evidence type="ECO:0000256" key="2">
    <source>
        <dbReference type="ARBA" id="ARBA00023157"/>
    </source>
</evidence>
<dbReference type="InterPro" id="IPR036084">
    <property type="entry name" value="Ser_inhib-like_sf"/>
</dbReference>
<dbReference type="SMART" id="SM00215">
    <property type="entry name" value="VWC_out"/>
    <property type="match status" value="7"/>
</dbReference>
<dbReference type="CDD" id="cd19941">
    <property type="entry name" value="TIL"/>
    <property type="match status" value="8"/>
</dbReference>
<dbReference type="SMART" id="SM00832">
    <property type="entry name" value="C8"/>
    <property type="match status" value="8"/>
</dbReference>
<feature type="domain" description="VWFD" evidence="5">
    <location>
        <begin position="2503"/>
        <end position="2684"/>
    </location>
</feature>
<dbReference type="GO" id="GO:0031012">
    <property type="term" value="C:extracellular matrix"/>
    <property type="evidence" value="ECO:0007669"/>
    <property type="project" value="TreeGrafter"/>
</dbReference>
<protein>
    <recommendedName>
        <fullName evidence="5">VWFD domain-containing protein</fullName>
    </recommendedName>
</protein>
<feature type="signal peptide" evidence="4">
    <location>
        <begin position="1"/>
        <end position="20"/>
    </location>
</feature>
<evidence type="ECO:0000259" key="5">
    <source>
        <dbReference type="PROSITE" id="PS51233"/>
    </source>
</evidence>
<organism evidence="6 7">
    <name type="scientific">Oncorhynchus tshawytscha</name>
    <name type="common">Chinook salmon</name>
    <name type="synonym">Salmo tshawytscha</name>
    <dbReference type="NCBI Taxonomy" id="74940"/>
    <lineage>
        <taxon>Eukaryota</taxon>
        <taxon>Metazoa</taxon>
        <taxon>Chordata</taxon>
        <taxon>Craniata</taxon>
        <taxon>Vertebrata</taxon>
        <taxon>Euteleostomi</taxon>
        <taxon>Actinopterygii</taxon>
        <taxon>Neopterygii</taxon>
        <taxon>Teleostei</taxon>
        <taxon>Protacanthopterygii</taxon>
        <taxon>Salmoniformes</taxon>
        <taxon>Salmonidae</taxon>
        <taxon>Salmoninae</taxon>
        <taxon>Oncorhynchus</taxon>
    </lineage>
</organism>
<feature type="domain" description="VWFD" evidence="5">
    <location>
        <begin position="1239"/>
        <end position="1418"/>
    </location>
</feature>
<reference evidence="6" key="1">
    <citation type="submission" date="2025-08" db="UniProtKB">
        <authorList>
            <consortium name="Ensembl"/>
        </authorList>
    </citation>
    <scope>IDENTIFICATION</scope>
</reference>
<accession>A0A8C8JNC2</accession>
<feature type="domain" description="VWFD" evidence="5">
    <location>
        <begin position="2896"/>
        <end position="3076"/>
    </location>
</feature>
<dbReference type="InterPro" id="IPR003645">
    <property type="entry name" value="Fol_N"/>
</dbReference>
<keyword evidence="1" id="KW-0677">Repeat</keyword>
<keyword evidence="3" id="KW-0325">Glycoprotein</keyword>
<dbReference type="Gene3D" id="2.10.25.10">
    <property type="entry name" value="Laminin"/>
    <property type="match status" value="8"/>
</dbReference>
<sequence length="3572" mass="391064">AMGPTFLLCVAVTLFRVVSGSCPVGREFITAFMPNYLLSYQHDQSLKLAITTQDYPAIVQIQVNAIGFSTSVKIDKQNTKWIGIPGTAEIGGPGASTKTVQVTSNSDISVVAFNYKFSTGDSSVVFPTDQLGTDYVVFSPGEGPSSMHKLMSIINGKEPNKITIIPVSNINLSGVDSWKQRQAVIVTMDPYQVYLYQSYTTFTGTRVKAKHPVAVLGGHECIADGGRCNHVYEQLLPVQSLSTNYLVPSMHRTQSTDFVNIVASEDNTLVKIFEGKVSIAKELNEGQVYVISVKPKYPLIIKSDKKVMVMYFSNNKPYDPFLTNILPTSDLAKEWSVDTQNKFKSTLVIVSEGEGIKTVKVCEKNNCVKSLRWTSFNSDPKYMWVNVPLGEQQQHFSIKGDSLMAVYVYGGMPRDGYATTGVCTAPPTTPKDPCEKVKCREKEECTKGVCVHISKATCRAVGDPHYLTFDGERFDFQGTCSYVMATVVKSDPGLIPFTVLTKNNHRGNKRVSFVRRVSVTVYGLTVVISKHKGKVEVNGENVYLPVTLAGGNLTVVYSGSYAVLKTNFGLKVMYDWNMKFYITVPSSYFRTLGGLCGNYNGDRNDEFTNPKGKKEPTVVKFAQSWRTEDGDLFCHDDCQGECPSCTPALQQKYKGEKLCGLLAKKDGPFASCHKVLDPGMFMDNCVYDVCINKGIYQFLCENMKSYNDACLAEGVKISPEWRTITGCSLECPSNSYYEACGTACPASCSDLDAEAKCKEPCVETCQCNKGFVLSGDKCVSKESCGCSYEGRYYPSGMKFWEDDKCTKQCECNPGTAKVECKATACKKSEMCGLQSGKRDCYPTSYASCQGSGDPHYRTFDGKRFDFQGTCTYVLSKLVSKDDKSLAPFEVLVKNQNRGRNTAVSYTKTVTVIVFKNIITMSRDNPGKVLVNNQYVNLPFDVEDGQLSIFRSGYFGVVKTKFGLTLKFNWNSHVSLTLPSTYSNLIGGLCGNWNGQRNDDLLKPDKSAANTPTVFGDSWKVGNDPGCSSDCNGKKCPTCDHSLMLDYQKGKYCGRITDKNGPFKHCHAKVDPTEYYEDCVFDMCMYRGHASALCNALSTYTTACQDAPAKVEQWRSDSFCPSSCKVNSHYEVCASGCPQTCSGLDEPESCWNSLCTEGCVCDDGFIQSDSECVPLAECGCIHQGQYYQMGQVFFPSSQCKERCVCKKDGHMECNVKFACGPNEKCQVQDGVQACIPMSTGTCHVSGARRFHSFDGSCFSLHGDCVYKMLEVVEKDGSMAPFVVSVQQLTKIDDAMVTRRVEIQAYKYKISMSPRVIWEITVDDVTANLPLSLGDGKVRAYQNGINIIVVTDFGLMVTYDTVAGTIIQLPSTYKGVTGGLCGNYNDKKEDDFLLPSGLQEPSVEKFAAGWLVVQEGVKCQTGCDGGLKCPPTSGPPPACSIIKSPKGPFAQCHAVVPPREHFEECTKEGEGGDALCRHLQTYVTFCQASGGLVSSWRSDQFCPLTCPANSHYELCADTCSSTCDSLSESPKCPLCQEGCQCDDGFVFDGGKCVLLENCGCVVDGHYYKSGQSVRLGNCSETCSCAAGVFTCKNSQCKEGQQCGLKNGVMDCYSTALDCPYHSHYELCGTTCPATCADLNVPEICSKVCVEGCQCDKGYVLSGEHCVVKETGCGCTHNDHYYLPEETFWEGNTCQSKCVCDGATQKVVCMPRKCKVSEHCAVVNGVQDCYPLSFKTCSAQGDPHFRTFDGKRFDFQGNCIYKLAGVCSKDPDLESFEVTLENNNRGSTRVSYAKVVTVIVLGSSYTVTGDYHGKVLVSNTGPLLVVVINYFTHFGLKVSFDWSSNVRVKVPSTYHNAICGLCGNFNDNPDDDLLLPNGKKPMSPKEFGNSYWVADVPGCSHECKDCAVVDIPLIKPKYVSACDVIVDKSGPLRDCIGRVDSDEYKEDCIYDMILNNGLLTAACDIITNYVEECQEKGGKIGAWRSKDFCHLPCPENSVYSLSASGCPATCYSMTSAPGCTTPPGEGCQCKPGFLLSDDKCVHMKNCGCHHKGRYFVSGEVFYKENCHHRCSCNSGEMACEVAPCEKEECIKGVCVHISKAICRAVGDPHYLTFDGERFDFQGTCSYVMATVVKSEPGLIPFAVLTKNNHRGNKRVSFVRKVSVTVYGLTVVMSTHKGKVEVNGENLYLPVTLAGGNLTVVYSGSYAVLKTNFGLKVMYDWNMKFYITVPSSYFRTLGGLCGNYNGDHNDEFTNPKGNKEPTVVKFAQSWRTEDGDLFCHDDCQGECPSCTPALQQKYKGETSCGLLAKKDGPFASCHKVMDPGMFMDNCVYDVCINKGIYQFLCENMKSYNDACLAEGVKISPEWRTITGCYCTFHYLNIFSHFTFAALECPSNSYYEACGTACPASCSDLDAEAKCKEPCVETCQCNKGFVLSGDKCVSKESCGCSYEGRYYPSGMKFWEDGKCTKQCECNPGTAKVECKATACKKSEVCGLQSGKRDCYPTSYASCQGSGDPHYRTFDGKRFDFQGTCTYVLSKLVSKDDKSLAPFEVLVKNQNRGRNTAVSYTKTVTVIVFKNIITMSRDNPGKVLVNNQYVNLPFDVEDGQLSIFRSGYFGVVKTKFGLTLKFNWNSHVSLTLPSTYSDLIGGLCGNWNGQRNDDLLKPDKSPANTPTVFGDSWKVGNDPGCSSDCNGKKCPTCDHSLMLDYQTGKYCGRITDKNGPFKHCHVKVDPTEYYEDCVFDMCMYRGHASALCNALSTYTTACQDAPAKVEQWRSDSFCPSSCKANSHYEVCASGCPQTCSGLNEPESCWNSLCTEGCVCDDGFIQSDSECVPLAECGCIHQGQYYQMGQVFFPSGQCKERCVCNKDGLVECNVKYACGPNEKCQVQDGVQACIPMSTGTCHVSGARRFHSFDGSCFSLHGDCVYKMSKVVEKDGSMAPFAVSVQQLTKIDDAMVTRRVEIQAYKYKISMSPRVIWEITVVDDVATNLPLSLGDGKVRAYQNGINIIVVTDFGLMVTYDTVAGAIIQLPSTYKGVTGGLCGNYNDKKEDDFLLPSGLQEPSVEKFAAGWLVVQEGVKCQTGCDGGLKCPPTSGPPPACSIIKSPKGPFAQCHAVVPPQEHFEECTKEGEGGDALCRHLQTYVTFCQASGGLVSSWRSDQFCPLTCPANSHYELCADTCSSTCDSLSESPKCPLCQEGCQCDDGFVFDGGKCVLLENCGCVVDGHYYKSGQSVMLGNCSETCSCAAGVFTCKNSQCKEGQQCGLKNGVMDCYSTDPCEDTECREKENCAVMNNKAVCVAQSKAYCWLFGDPHYSTFDGQPFSFMGTCSYILVNTTGKDPTLPQFSIQTKNELRVNSKGSFLKSANIDLSGHRITILSGQRGTVEIDGIRSALPLSLEYDSIRITESGIQGTIQTDVGLKITFDWTAFFMVTISSSYYDNLGGICGNYNGNKADDFTTPTGVLSSNTTAWVASWSVGDGDPFCWHVCNSNCPTCSDADRALYTGPKYCGLMTDRGGPFEQCHKKVPVKEFASKCLYDVCLNEGRQEVLCEALANYVAECQQAGAVVSPLWRKASNCR</sequence>
<dbReference type="InterPro" id="IPR001846">
    <property type="entry name" value="VWF_type-D"/>
</dbReference>
<dbReference type="InterPro" id="IPR001007">
    <property type="entry name" value="VWF_dom"/>
</dbReference>
<dbReference type="SMART" id="SM00214">
    <property type="entry name" value="VWC"/>
    <property type="match status" value="6"/>
</dbReference>
<evidence type="ECO:0000313" key="7">
    <source>
        <dbReference type="Proteomes" id="UP000694402"/>
    </source>
</evidence>
<dbReference type="PANTHER" id="PTHR11339">
    <property type="entry name" value="EXTRACELLULAR MATRIX GLYCOPROTEIN RELATED"/>
    <property type="match status" value="1"/>
</dbReference>
<name>A0A8C8JNC2_ONCTS</name>
<feature type="domain" description="VWFD" evidence="5">
    <location>
        <begin position="456"/>
        <end position="635"/>
    </location>
</feature>
<dbReference type="Pfam" id="PF12714">
    <property type="entry name" value="TILa"/>
    <property type="match status" value="6"/>
</dbReference>
<proteinExistence type="predicted"/>
<dbReference type="InterPro" id="IPR050780">
    <property type="entry name" value="Mucin_vWF_Thrombospondin_sf"/>
</dbReference>
<evidence type="ECO:0000256" key="4">
    <source>
        <dbReference type="SAM" id="SignalP"/>
    </source>
</evidence>